<gene>
    <name evidence="2" type="ORF">CTLFYP3_01276</name>
</gene>
<evidence type="ECO:0000313" key="2">
    <source>
        <dbReference type="EMBL" id="VYU02319.1"/>
    </source>
</evidence>
<proteinExistence type="predicted"/>
<organism evidence="2">
    <name type="scientific">Clostridium tertium</name>
    <dbReference type="NCBI Taxonomy" id="1559"/>
    <lineage>
        <taxon>Bacteria</taxon>
        <taxon>Bacillati</taxon>
        <taxon>Bacillota</taxon>
        <taxon>Clostridia</taxon>
        <taxon>Eubacteriales</taxon>
        <taxon>Clostridiaceae</taxon>
        <taxon>Clostridium</taxon>
    </lineage>
</organism>
<protein>
    <recommendedName>
        <fullName evidence="3">DUF2871 domain-containing protein</fullName>
    </recommendedName>
</protein>
<keyword evidence="1" id="KW-0812">Transmembrane</keyword>
<name>A0A6N3BIE5_9CLOT</name>
<dbReference type="EMBL" id="CACRTO010000013">
    <property type="protein sequence ID" value="VYU02319.1"/>
    <property type="molecule type" value="Genomic_DNA"/>
</dbReference>
<reference evidence="2" key="1">
    <citation type="submission" date="2019-11" db="EMBL/GenBank/DDBJ databases">
        <authorList>
            <person name="Feng L."/>
        </authorList>
    </citation>
    <scope>NUCLEOTIDE SEQUENCE</scope>
    <source>
        <strain evidence="2">CTertiumLFYP3</strain>
    </source>
</reference>
<feature type="transmembrane region" description="Helical" evidence="1">
    <location>
        <begin position="70"/>
        <end position="94"/>
    </location>
</feature>
<feature type="transmembrane region" description="Helical" evidence="1">
    <location>
        <begin position="35"/>
        <end position="58"/>
    </location>
</feature>
<dbReference type="Pfam" id="PF11070">
    <property type="entry name" value="DUF2871"/>
    <property type="match status" value="1"/>
</dbReference>
<evidence type="ECO:0008006" key="3">
    <source>
        <dbReference type="Google" id="ProtNLM"/>
    </source>
</evidence>
<keyword evidence="1" id="KW-1133">Transmembrane helix</keyword>
<evidence type="ECO:0000256" key="1">
    <source>
        <dbReference type="SAM" id="Phobius"/>
    </source>
</evidence>
<feature type="transmembrane region" description="Helical" evidence="1">
    <location>
        <begin position="106"/>
        <end position="127"/>
    </location>
</feature>
<sequence length="137" mass="15352">MKKYFNLSTVYLVLGLAMGVFYREFTKINEFQGGTVLSVVHTHALTLGFIFFIIVLLLEKNFTLSSIKGFKWWTILYNISLIYTLAALTARGIMQVNGTDFAGLSHIAGLGHVLLTIAFVWFVIIVNKAIKVSESNK</sequence>
<dbReference type="RefSeq" id="WP_156625790.1">
    <property type="nucleotide sequence ID" value="NZ_CACRTO010000013.1"/>
</dbReference>
<dbReference type="InterPro" id="IPR021299">
    <property type="entry name" value="DUF2871"/>
</dbReference>
<keyword evidence="1" id="KW-0472">Membrane</keyword>
<accession>A0A6N3BIE5</accession>
<dbReference type="AlphaFoldDB" id="A0A6N3BIE5"/>